<dbReference type="Pfam" id="PF08239">
    <property type="entry name" value="SH3_3"/>
    <property type="match status" value="1"/>
</dbReference>
<dbReference type="Proteomes" id="UP000030408">
    <property type="component" value="Unassembled WGS sequence"/>
</dbReference>
<keyword evidence="2" id="KW-0645">Protease</keyword>
<comment type="similarity">
    <text evidence="1">Belongs to the peptidase C40 family.</text>
</comment>
<name>A0A0A3HPU5_9BACL</name>
<dbReference type="GO" id="GO:0008234">
    <property type="term" value="F:cysteine-type peptidase activity"/>
    <property type="evidence" value="ECO:0007669"/>
    <property type="project" value="UniProtKB-KW"/>
</dbReference>
<evidence type="ECO:0000256" key="2">
    <source>
        <dbReference type="ARBA" id="ARBA00022670"/>
    </source>
</evidence>
<evidence type="ECO:0000256" key="1">
    <source>
        <dbReference type="ARBA" id="ARBA00007074"/>
    </source>
</evidence>
<dbReference type="PROSITE" id="PS51935">
    <property type="entry name" value="NLPC_P60"/>
    <property type="match status" value="1"/>
</dbReference>
<reference evidence="6 7" key="1">
    <citation type="submission" date="2014-02" db="EMBL/GenBank/DDBJ databases">
        <title>Draft genome sequence of Lysinibacillus sinduriensis JCM 15800.</title>
        <authorList>
            <person name="Zhang F."/>
            <person name="Wang G."/>
            <person name="Zhang L."/>
        </authorList>
    </citation>
    <scope>NUCLEOTIDE SEQUENCE [LARGE SCALE GENOMIC DNA]</scope>
    <source>
        <strain evidence="6 7">JCM 15800</strain>
    </source>
</reference>
<keyword evidence="7" id="KW-1185">Reference proteome</keyword>
<dbReference type="AlphaFoldDB" id="A0A0A3HPU5"/>
<dbReference type="InterPro" id="IPR038765">
    <property type="entry name" value="Papain-like_cys_pep_sf"/>
</dbReference>
<dbReference type="eggNOG" id="COG0791">
    <property type="taxonomic scope" value="Bacteria"/>
</dbReference>
<evidence type="ECO:0000256" key="4">
    <source>
        <dbReference type="ARBA" id="ARBA00022807"/>
    </source>
</evidence>
<dbReference type="RefSeq" id="WP_036201693.1">
    <property type="nucleotide sequence ID" value="NZ_AVCY01000002.1"/>
</dbReference>
<dbReference type="Gene3D" id="3.90.1720.10">
    <property type="entry name" value="endopeptidase domain like (from Nostoc punctiforme)"/>
    <property type="match status" value="1"/>
</dbReference>
<dbReference type="OrthoDB" id="9813368at2"/>
<organism evidence="6 7">
    <name type="scientific">Ureibacillus sinduriensis BLB-1 = JCM 15800</name>
    <dbReference type="NCBI Taxonomy" id="1384057"/>
    <lineage>
        <taxon>Bacteria</taxon>
        <taxon>Bacillati</taxon>
        <taxon>Bacillota</taxon>
        <taxon>Bacilli</taxon>
        <taxon>Bacillales</taxon>
        <taxon>Caryophanaceae</taxon>
        <taxon>Ureibacillus</taxon>
    </lineage>
</organism>
<sequence length="272" mass="30506">MKAVIKSMIANLHAAPDSASELIDEGLYGMVVEIVEQRHDWFFVKTPYRYEGYCKASDLILDTENAIEWQEGANHCISQGFADVLQEPKIQSAKITTLVRGSIIRVLPKEGLGEEWTIIQLATGGVGFTRKQWIKEKVDRNELTEDNFRDRVVQTALSYLTTPYRWGGKSPLGIDCSGLCSMAYMLNGVVIYRDAKMIDGFPIKEIEMEQIQKGDLLYFPGHIAMYIGDDLYVHSSLGGNEVSINSLNKSHFHYRDDLATTITAVGSLFPAK</sequence>
<keyword evidence="3" id="KW-0378">Hydrolase</keyword>
<dbReference type="InterPro" id="IPR051202">
    <property type="entry name" value="Peptidase_C40"/>
</dbReference>
<dbReference type="PANTHER" id="PTHR47053:SF1">
    <property type="entry name" value="MUREIN DD-ENDOPEPTIDASE MEPH-RELATED"/>
    <property type="match status" value="1"/>
</dbReference>
<evidence type="ECO:0000313" key="6">
    <source>
        <dbReference type="EMBL" id="KGR74404.1"/>
    </source>
</evidence>
<feature type="domain" description="NlpC/P60" evidence="5">
    <location>
        <begin position="146"/>
        <end position="266"/>
    </location>
</feature>
<proteinExistence type="inferred from homology"/>
<keyword evidence="4" id="KW-0788">Thiol protease</keyword>
<dbReference type="SUPFAM" id="SSF54001">
    <property type="entry name" value="Cysteine proteinases"/>
    <property type="match status" value="1"/>
</dbReference>
<dbReference type="GO" id="GO:0006508">
    <property type="term" value="P:proteolysis"/>
    <property type="evidence" value="ECO:0007669"/>
    <property type="project" value="UniProtKB-KW"/>
</dbReference>
<gene>
    <name evidence="6" type="ORF">CD33_14995</name>
</gene>
<dbReference type="STRING" id="1384057.CD33_14995"/>
<evidence type="ECO:0000259" key="5">
    <source>
        <dbReference type="PROSITE" id="PS51935"/>
    </source>
</evidence>
<dbReference type="InterPro" id="IPR000064">
    <property type="entry name" value="NLP_P60_dom"/>
</dbReference>
<evidence type="ECO:0000256" key="3">
    <source>
        <dbReference type="ARBA" id="ARBA00022801"/>
    </source>
</evidence>
<comment type="caution">
    <text evidence="6">The sequence shown here is derived from an EMBL/GenBank/DDBJ whole genome shotgun (WGS) entry which is preliminary data.</text>
</comment>
<dbReference type="Gene3D" id="2.30.30.40">
    <property type="entry name" value="SH3 Domains"/>
    <property type="match status" value="2"/>
</dbReference>
<dbReference type="EMBL" id="JPVO01000054">
    <property type="protein sequence ID" value="KGR74404.1"/>
    <property type="molecule type" value="Genomic_DNA"/>
</dbReference>
<protein>
    <submittedName>
        <fullName evidence="6">Peptidase</fullName>
    </submittedName>
</protein>
<dbReference type="PANTHER" id="PTHR47053">
    <property type="entry name" value="MUREIN DD-ENDOPEPTIDASE MEPH-RELATED"/>
    <property type="match status" value="1"/>
</dbReference>
<dbReference type="Pfam" id="PF00877">
    <property type="entry name" value="NLPC_P60"/>
    <property type="match status" value="1"/>
</dbReference>
<accession>A0A0A3HPU5</accession>
<evidence type="ECO:0000313" key="7">
    <source>
        <dbReference type="Proteomes" id="UP000030408"/>
    </source>
</evidence>
<dbReference type="InterPro" id="IPR003646">
    <property type="entry name" value="SH3-like_bac-type"/>
</dbReference>